<gene>
    <name evidence="1" type="ORF">ACFO3A_15150</name>
</gene>
<dbReference type="EMBL" id="JBHSEW010000020">
    <property type="protein sequence ID" value="MFC4623534.1"/>
    <property type="molecule type" value="Genomic_DNA"/>
</dbReference>
<sequence length="148" mass="16671">MTDSKSSCRFFAFHNEVALMRNKRTAIKPKPIESLVPIFRLLIFIVTLSSNNGMHCKTLHYWKLTWGTATNPSIQEGFSAIFVRLATFSSGFVKSVIVAHRHSPGVTLGFFAGRHFSGRITCNHVCGKPLERVMNFPHQPVPVRRQAT</sequence>
<evidence type="ECO:0000313" key="2">
    <source>
        <dbReference type="Proteomes" id="UP001595967"/>
    </source>
</evidence>
<reference evidence="2" key="1">
    <citation type="journal article" date="2019" name="Int. J. Syst. Evol. Microbiol.">
        <title>The Global Catalogue of Microorganisms (GCM) 10K type strain sequencing project: providing services to taxonomists for standard genome sequencing and annotation.</title>
        <authorList>
            <consortium name="The Broad Institute Genomics Platform"/>
            <consortium name="The Broad Institute Genome Sequencing Center for Infectious Disease"/>
            <person name="Wu L."/>
            <person name="Ma J."/>
        </authorList>
    </citation>
    <scope>NUCLEOTIDE SEQUENCE [LARGE SCALE GENOMIC DNA]</scope>
    <source>
        <strain evidence="2">JCM 11650</strain>
    </source>
</reference>
<dbReference type="Proteomes" id="UP001595967">
    <property type="component" value="Unassembled WGS sequence"/>
</dbReference>
<accession>A0ABV9GZ94</accession>
<organism evidence="1 2">
    <name type="scientific">Comamonas nitrativorans</name>
    <dbReference type="NCBI Taxonomy" id="108437"/>
    <lineage>
        <taxon>Bacteria</taxon>
        <taxon>Pseudomonadati</taxon>
        <taxon>Pseudomonadota</taxon>
        <taxon>Betaproteobacteria</taxon>
        <taxon>Burkholderiales</taxon>
        <taxon>Comamonadaceae</taxon>
        <taxon>Comamonas</taxon>
    </lineage>
</organism>
<keyword evidence="2" id="KW-1185">Reference proteome</keyword>
<comment type="caution">
    <text evidence="1">The sequence shown here is derived from an EMBL/GenBank/DDBJ whole genome shotgun (WGS) entry which is preliminary data.</text>
</comment>
<evidence type="ECO:0000313" key="1">
    <source>
        <dbReference type="EMBL" id="MFC4623534.1"/>
    </source>
</evidence>
<protein>
    <submittedName>
        <fullName evidence="1">Uncharacterized protein</fullName>
    </submittedName>
</protein>
<dbReference type="RefSeq" id="WP_377728153.1">
    <property type="nucleotide sequence ID" value="NZ_JBHSEW010000020.1"/>
</dbReference>
<name>A0ABV9GZ94_9BURK</name>
<proteinExistence type="predicted"/>